<feature type="active site" description="Cysteine sulfenic acid (-SOH) intermediate; for peroxidase activity" evidence="13">
    <location>
        <position position="39"/>
    </location>
</feature>
<dbReference type="CDD" id="cd03017">
    <property type="entry name" value="PRX_BCP"/>
    <property type="match status" value="1"/>
</dbReference>
<dbReference type="InterPro" id="IPR013766">
    <property type="entry name" value="Thioredoxin_domain"/>
</dbReference>
<evidence type="ECO:0000256" key="9">
    <source>
        <dbReference type="ARBA" id="ARBA00032824"/>
    </source>
</evidence>
<comment type="function">
    <text evidence="1">Thiol-specific peroxidase that catalyzes the reduction of hydrogen peroxide and organic hydroperoxides to water and alcohols, respectively. Plays a role in cell protection against oxidative stress by detoxifying peroxides and as sensor of hydrogen peroxide-mediated signaling events.</text>
</comment>
<dbReference type="AlphaFoldDB" id="A0A1H2TUN1"/>
<dbReference type="GO" id="GO:0008379">
    <property type="term" value="F:thioredoxin peroxidase activity"/>
    <property type="evidence" value="ECO:0007669"/>
    <property type="project" value="TreeGrafter"/>
</dbReference>
<comment type="subunit">
    <text evidence="2">Monomer.</text>
</comment>
<evidence type="ECO:0000256" key="5">
    <source>
        <dbReference type="ARBA" id="ARBA00022862"/>
    </source>
</evidence>
<comment type="similarity">
    <text evidence="10">Belongs to the peroxiredoxin family. BCP/PrxQ subfamily.</text>
</comment>
<evidence type="ECO:0000256" key="13">
    <source>
        <dbReference type="PIRSR" id="PIRSR000239-1"/>
    </source>
</evidence>
<evidence type="ECO:0000256" key="6">
    <source>
        <dbReference type="ARBA" id="ARBA00023002"/>
    </source>
</evidence>
<evidence type="ECO:0000259" key="14">
    <source>
        <dbReference type="PROSITE" id="PS51352"/>
    </source>
</evidence>
<keyword evidence="7" id="KW-1015">Disulfide bond</keyword>
<dbReference type="Pfam" id="PF00578">
    <property type="entry name" value="AhpC-TSA"/>
    <property type="match status" value="1"/>
</dbReference>
<feature type="domain" description="Thioredoxin" evidence="14">
    <location>
        <begin position="1"/>
        <end position="150"/>
    </location>
</feature>
<sequence>MSKYNFTLKETDGKDISLEDFKGKNVVLYFYSRDNTAGCTTEAVEFRDLYDEFQKLNTVILGISRDSLKSHAKFREKQNIPFLLLSDPMEEVHNLFGVMKLKKMYGREYIGVERSTFVFDKSGKLVKEFRNVKAKGHAEEVLYFIRNELEF</sequence>
<evidence type="ECO:0000256" key="8">
    <source>
        <dbReference type="ARBA" id="ARBA00023284"/>
    </source>
</evidence>
<keyword evidence="8" id="KW-0676">Redox-active center</keyword>
<dbReference type="Proteomes" id="UP000198828">
    <property type="component" value="Unassembled WGS sequence"/>
</dbReference>
<evidence type="ECO:0000256" key="4">
    <source>
        <dbReference type="ARBA" id="ARBA00022559"/>
    </source>
</evidence>
<dbReference type="PANTHER" id="PTHR42801:SF4">
    <property type="entry name" value="AHPC_TSA FAMILY PROTEIN"/>
    <property type="match status" value="1"/>
</dbReference>
<accession>A0A1H2TUN1</accession>
<dbReference type="GO" id="GO:0005737">
    <property type="term" value="C:cytoplasm"/>
    <property type="evidence" value="ECO:0007669"/>
    <property type="project" value="TreeGrafter"/>
</dbReference>
<dbReference type="PROSITE" id="PS51352">
    <property type="entry name" value="THIOREDOXIN_2"/>
    <property type="match status" value="1"/>
</dbReference>
<keyword evidence="5" id="KW-0049">Antioxidant</keyword>
<evidence type="ECO:0000313" key="15">
    <source>
        <dbReference type="EMBL" id="SDW47602.1"/>
    </source>
</evidence>
<dbReference type="PIRSF" id="PIRSF000239">
    <property type="entry name" value="AHPC"/>
    <property type="match status" value="1"/>
</dbReference>
<evidence type="ECO:0000256" key="3">
    <source>
        <dbReference type="ARBA" id="ARBA00013017"/>
    </source>
</evidence>
<dbReference type="RefSeq" id="WP_200773625.1">
    <property type="nucleotide sequence ID" value="NZ_FNNG01000002.1"/>
</dbReference>
<evidence type="ECO:0000256" key="1">
    <source>
        <dbReference type="ARBA" id="ARBA00003330"/>
    </source>
</evidence>
<name>A0A1H2TUN1_9FIRM</name>
<proteinExistence type="inferred from homology"/>
<dbReference type="InterPro" id="IPR050924">
    <property type="entry name" value="Peroxiredoxin_BCP/PrxQ"/>
</dbReference>
<dbReference type="InterPro" id="IPR000866">
    <property type="entry name" value="AhpC/TSA"/>
</dbReference>
<dbReference type="FunFam" id="3.40.30.10:FF:000007">
    <property type="entry name" value="Thioredoxin-dependent thiol peroxidase"/>
    <property type="match status" value="1"/>
</dbReference>
<evidence type="ECO:0000256" key="2">
    <source>
        <dbReference type="ARBA" id="ARBA00011245"/>
    </source>
</evidence>
<evidence type="ECO:0000256" key="7">
    <source>
        <dbReference type="ARBA" id="ARBA00023157"/>
    </source>
</evidence>
<reference evidence="15 16" key="1">
    <citation type="submission" date="2016-10" db="EMBL/GenBank/DDBJ databases">
        <authorList>
            <person name="de Groot N.N."/>
        </authorList>
    </citation>
    <scope>NUCLEOTIDE SEQUENCE [LARGE SCALE GENOMIC DNA]</scope>
    <source>
        <strain evidence="15 16">DSM 23310</strain>
    </source>
</reference>
<gene>
    <name evidence="15" type="ORF">SAMN05660923_00813</name>
</gene>
<dbReference type="GO" id="GO:0034599">
    <property type="term" value="P:cellular response to oxidative stress"/>
    <property type="evidence" value="ECO:0007669"/>
    <property type="project" value="TreeGrafter"/>
</dbReference>
<dbReference type="GO" id="GO:0045454">
    <property type="term" value="P:cell redox homeostasis"/>
    <property type="evidence" value="ECO:0007669"/>
    <property type="project" value="TreeGrafter"/>
</dbReference>
<dbReference type="EC" id="1.11.1.24" evidence="3"/>
<evidence type="ECO:0000256" key="12">
    <source>
        <dbReference type="ARBA" id="ARBA00049091"/>
    </source>
</evidence>
<evidence type="ECO:0000313" key="16">
    <source>
        <dbReference type="Proteomes" id="UP000198828"/>
    </source>
</evidence>
<evidence type="ECO:0000256" key="10">
    <source>
        <dbReference type="ARBA" id="ARBA00038489"/>
    </source>
</evidence>
<dbReference type="EMBL" id="FNNG01000002">
    <property type="protein sequence ID" value="SDW47602.1"/>
    <property type="molecule type" value="Genomic_DNA"/>
</dbReference>
<dbReference type="PANTHER" id="PTHR42801">
    <property type="entry name" value="THIOREDOXIN-DEPENDENT PEROXIDE REDUCTASE"/>
    <property type="match status" value="1"/>
</dbReference>
<protein>
    <recommendedName>
        <fullName evidence="3">thioredoxin-dependent peroxiredoxin</fullName>
        <ecNumber evidence="3">1.11.1.24</ecNumber>
    </recommendedName>
    <alternativeName>
        <fullName evidence="11">Bacterioferritin comigratory protein</fullName>
    </alternativeName>
    <alternativeName>
        <fullName evidence="9">Thioredoxin peroxidase</fullName>
    </alternativeName>
</protein>
<dbReference type="SUPFAM" id="SSF52833">
    <property type="entry name" value="Thioredoxin-like"/>
    <property type="match status" value="1"/>
</dbReference>
<dbReference type="InterPro" id="IPR024706">
    <property type="entry name" value="Peroxiredoxin_AhpC-typ"/>
</dbReference>
<keyword evidence="16" id="KW-1185">Reference proteome</keyword>
<keyword evidence="6" id="KW-0560">Oxidoreductase</keyword>
<evidence type="ECO:0000256" key="11">
    <source>
        <dbReference type="ARBA" id="ARBA00041373"/>
    </source>
</evidence>
<keyword evidence="4" id="KW-0575">Peroxidase</keyword>
<organism evidence="15 16">
    <name type="scientific">Tepidimicrobium xylanilyticum</name>
    <dbReference type="NCBI Taxonomy" id="1123352"/>
    <lineage>
        <taxon>Bacteria</taxon>
        <taxon>Bacillati</taxon>
        <taxon>Bacillota</taxon>
        <taxon>Tissierellia</taxon>
        <taxon>Tissierellales</taxon>
        <taxon>Tepidimicrobiaceae</taxon>
        <taxon>Tepidimicrobium</taxon>
    </lineage>
</organism>
<dbReference type="Gene3D" id="3.40.30.10">
    <property type="entry name" value="Glutaredoxin"/>
    <property type="match status" value="1"/>
</dbReference>
<comment type="catalytic activity">
    <reaction evidence="12">
        <text>a hydroperoxide + [thioredoxin]-dithiol = an alcohol + [thioredoxin]-disulfide + H2O</text>
        <dbReference type="Rhea" id="RHEA:62620"/>
        <dbReference type="Rhea" id="RHEA-COMP:10698"/>
        <dbReference type="Rhea" id="RHEA-COMP:10700"/>
        <dbReference type="ChEBI" id="CHEBI:15377"/>
        <dbReference type="ChEBI" id="CHEBI:29950"/>
        <dbReference type="ChEBI" id="CHEBI:30879"/>
        <dbReference type="ChEBI" id="CHEBI:35924"/>
        <dbReference type="ChEBI" id="CHEBI:50058"/>
        <dbReference type="EC" id="1.11.1.24"/>
    </reaction>
</comment>
<dbReference type="InterPro" id="IPR036249">
    <property type="entry name" value="Thioredoxin-like_sf"/>
</dbReference>